<name>M1ZN54_CLOBO</name>
<dbReference type="EMBL" id="AMXI01001486">
    <property type="protein sequence ID" value="EKN38837.1"/>
    <property type="molecule type" value="Genomic_DNA"/>
</dbReference>
<dbReference type="PANTHER" id="PTHR40032">
    <property type="entry name" value="EXPORTED PROTEIN-RELATED"/>
    <property type="match status" value="1"/>
</dbReference>
<feature type="transmembrane region" description="Helical" evidence="1">
    <location>
        <begin position="7"/>
        <end position="24"/>
    </location>
</feature>
<keyword evidence="1" id="KW-1133">Transmembrane helix</keyword>
<reference evidence="2 3" key="2">
    <citation type="submission" date="2013-03" db="EMBL/GenBank/DDBJ databases">
        <title>Diversity in Clostridium botulinum.</title>
        <authorList>
            <person name="Timme R.E."/>
            <person name="Allard M."/>
            <person name="Luo Y."/>
            <person name="Strain E."/>
            <person name="Gonzalez-Escalona N."/>
            <person name="Brown E."/>
        </authorList>
    </citation>
    <scope>NUCLEOTIDE SEQUENCE [LARGE SCALE GENOMIC DNA]</scope>
    <source>
        <strain evidence="2 3">CFSAN001627</strain>
    </source>
</reference>
<gene>
    <name evidence="2" type="ORF">CFSAN001627_23474</name>
</gene>
<reference evidence="2 3" key="1">
    <citation type="submission" date="2012-10" db="EMBL/GenBank/DDBJ databases">
        <authorList>
            <person name="Strain E.A."/>
            <person name="Brown E."/>
            <person name="Allard M.W."/>
            <person name="Gonzalez-Escalona N."/>
            <person name="Timme R."/>
        </authorList>
    </citation>
    <scope>NUCLEOTIDE SEQUENCE [LARGE SCALE GENOMIC DNA]</scope>
    <source>
        <strain evidence="2 3">CFSAN001627</strain>
    </source>
</reference>
<comment type="caution">
    <text evidence="2">The sequence shown here is derived from an EMBL/GenBank/DDBJ whole genome shotgun (WGS) entry which is preliminary data.</text>
</comment>
<proteinExistence type="predicted"/>
<dbReference type="Proteomes" id="UP000011944">
    <property type="component" value="Unassembled WGS sequence"/>
</dbReference>
<evidence type="ECO:0000313" key="2">
    <source>
        <dbReference type="EMBL" id="EKN38837.1"/>
    </source>
</evidence>
<organism evidence="2 3">
    <name type="scientific">Clostridium botulinum CFSAN001627</name>
    <dbReference type="NCBI Taxonomy" id="1232189"/>
    <lineage>
        <taxon>Bacteria</taxon>
        <taxon>Bacillati</taxon>
        <taxon>Bacillota</taxon>
        <taxon>Clostridia</taxon>
        <taxon>Eubacteriales</taxon>
        <taxon>Clostridiaceae</taxon>
        <taxon>Clostridium</taxon>
    </lineage>
</organism>
<evidence type="ECO:0000256" key="1">
    <source>
        <dbReference type="SAM" id="Phobius"/>
    </source>
</evidence>
<dbReference type="PANTHER" id="PTHR40032:SF1">
    <property type="entry name" value="EXPORTED PROTEIN"/>
    <property type="match status" value="1"/>
</dbReference>
<dbReference type="AlphaFoldDB" id="M1ZN54"/>
<accession>M1ZN54</accession>
<keyword evidence="1" id="KW-0472">Membrane</keyword>
<protein>
    <submittedName>
        <fullName evidence="2">Uncharacterized protein</fullName>
    </submittedName>
</protein>
<sequence>MNKRKKLILIITLCISITYLFLYNNNKTYVYTSLQKENSLDKDSVKNNLEEIYKKRCEAFTSLDLKS</sequence>
<feature type="non-terminal residue" evidence="2">
    <location>
        <position position="67"/>
    </location>
</feature>
<keyword evidence="1" id="KW-0812">Transmembrane</keyword>
<evidence type="ECO:0000313" key="3">
    <source>
        <dbReference type="Proteomes" id="UP000011944"/>
    </source>
</evidence>